<evidence type="ECO:0000256" key="5">
    <source>
        <dbReference type="ARBA" id="ARBA00038943"/>
    </source>
</evidence>
<dbReference type="EMBL" id="CP104694">
    <property type="protein sequence ID" value="UXI68385.1"/>
    <property type="molecule type" value="Genomic_DNA"/>
</dbReference>
<proteinExistence type="predicted"/>
<evidence type="ECO:0000256" key="1">
    <source>
        <dbReference type="ARBA" id="ARBA00022694"/>
    </source>
</evidence>
<dbReference type="InterPro" id="IPR006145">
    <property type="entry name" value="PsdUridine_synth_RsuA/RluA"/>
</dbReference>
<dbReference type="InterPro" id="IPR050188">
    <property type="entry name" value="RluA_PseudoU_synthase"/>
</dbReference>
<dbReference type="Gene3D" id="3.30.2350.10">
    <property type="entry name" value="Pseudouridine synthase"/>
    <property type="match status" value="1"/>
</dbReference>
<evidence type="ECO:0000256" key="8">
    <source>
        <dbReference type="ARBA" id="ARBA00041975"/>
    </source>
</evidence>
<feature type="domain" description="Pseudouridine synthase RsuA/RluA-like" evidence="10">
    <location>
        <begin position="24"/>
        <end position="175"/>
    </location>
</feature>
<evidence type="ECO:0000256" key="4">
    <source>
        <dbReference type="ARBA" id="ARBA00037670"/>
    </source>
</evidence>
<dbReference type="PANTHER" id="PTHR21600">
    <property type="entry name" value="MITOCHONDRIAL RNA PSEUDOURIDINE SYNTHASE"/>
    <property type="match status" value="1"/>
</dbReference>
<gene>
    <name evidence="11" type="ORF">N4264_01660</name>
</gene>
<comment type="catalytic activity">
    <reaction evidence="3">
        <text>uridine(65) in tRNA = pseudouridine(65) in tRNA</text>
        <dbReference type="Rhea" id="RHEA:42536"/>
        <dbReference type="Rhea" id="RHEA-COMP:10103"/>
        <dbReference type="Rhea" id="RHEA-COMP:10104"/>
        <dbReference type="ChEBI" id="CHEBI:65314"/>
        <dbReference type="ChEBI" id="CHEBI:65315"/>
        <dbReference type="EC" id="5.4.99.26"/>
    </reaction>
</comment>
<dbReference type="PROSITE" id="PS01129">
    <property type="entry name" value="PSI_RLU"/>
    <property type="match status" value="1"/>
</dbReference>
<keyword evidence="1" id="KW-0819">tRNA processing</keyword>
<reference evidence="11" key="1">
    <citation type="submission" date="2022-09" db="EMBL/GenBank/DDBJ databases">
        <title>Tahibacter sp. nov., isolated from a fresh water.</title>
        <authorList>
            <person name="Baek J.H."/>
            <person name="Lee J.K."/>
            <person name="Kim J.M."/>
            <person name="Jeon C.O."/>
        </authorList>
    </citation>
    <scope>NUCLEOTIDE SEQUENCE</scope>
    <source>
        <strain evidence="11">W38</strain>
    </source>
</reference>
<dbReference type="PANTHER" id="PTHR21600:SF56">
    <property type="entry name" value="TRNA PSEUDOURIDINE SYNTHASE C"/>
    <property type="match status" value="1"/>
</dbReference>
<evidence type="ECO:0000313" key="12">
    <source>
        <dbReference type="Proteomes" id="UP001064632"/>
    </source>
</evidence>
<dbReference type="EC" id="5.4.99.26" evidence="5"/>
<evidence type="ECO:0000313" key="11">
    <source>
        <dbReference type="EMBL" id="UXI68385.1"/>
    </source>
</evidence>
<dbReference type="Pfam" id="PF00849">
    <property type="entry name" value="PseudoU_synth_2"/>
    <property type="match status" value="1"/>
</dbReference>
<evidence type="ECO:0000256" key="9">
    <source>
        <dbReference type="ARBA" id="ARBA00043049"/>
    </source>
</evidence>
<evidence type="ECO:0000256" key="6">
    <source>
        <dbReference type="ARBA" id="ARBA00040675"/>
    </source>
</evidence>
<dbReference type="InterPro" id="IPR006224">
    <property type="entry name" value="PsdUridine_synth_RluA-like_CS"/>
</dbReference>
<evidence type="ECO:0000256" key="3">
    <source>
        <dbReference type="ARBA" id="ARBA00036607"/>
    </source>
</evidence>
<sequence length="256" mass="28371">MQSTDASPPDATAAGLPLLYCDDDLLVVNKPPALAAHRSNLVGDDDDYLIDRLRRQVGGSLYLAHRLDRATSGALVVARSTAVATEIGRQLMDRSVEKAYLAVVRGWPDETGTIDHPLTGSSLKGAPKPAVTHWRRLARVELPIPMGRYPQQRYSLLEVQPQTGRYQQIRRHFAHISHHLVGDTTHGRGDHNRLFRIHWAMHRLLLHAWRVGFTHPVSGQRVAVSAPLDASWNRILDTFGWQSAIAGAAPKTDPHG</sequence>
<protein>
    <recommendedName>
        <fullName evidence="6">tRNA pseudouridine synthase C</fullName>
        <ecNumber evidence="5">5.4.99.26</ecNumber>
    </recommendedName>
    <alternativeName>
        <fullName evidence="8">tRNA pseudouridine(65) synthase</fullName>
    </alternativeName>
    <alternativeName>
        <fullName evidence="9">tRNA pseudouridylate synthase C</fullName>
    </alternativeName>
    <alternativeName>
        <fullName evidence="7">tRNA-uridine isomerase C</fullName>
    </alternativeName>
</protein>
<comment type="function">
    <text evidence="4">Responsible for synthesis of pseudouridine from uracil-65 in transfer RNAs.</text>
</comment>
<dbReference type="InterPro" id="IPR020103">
    <property type="entry name" value="PsdUridine_synth_cat_dom_sf"/>
</dbReference>
<accession>A0ABY6BF00</accession>
<keyword evidence="12" id="KW-1185">Reference proteome</keyword>
<name>A0ABY6BF00_9GAMM</name>
<dbReference type="RefSeq" id="WP_261695345.1">
    <property type="nucleotide sequence ID" value="NZ_CP104694.1"/>
</dbReference>
<dbReference type="Proteomes" id="UP001064632">
    <property type="component" value="Chromosome"/>
</dbReference>
<evidence type="ECO:0000259" key="10">
    <source>
        <dbReference type="Pfam" id="PF00849"/>
    </source>
</evidence>
<evidence type="ECO:0000256" key="7">
    <source>
        <dbReference type="ARBA" id="ARBA00041803"/>
    </source>
</evidence>
<dbReference type="SUPFAM" id="SSF55120">
    <property type="entry name" value="Pseudouridine synthase"/>
    <property type="match status" value="1"/>
</dbReference>
<keyword evidence="2" id="KW-0413">Isomerase</keyword>
<evidence type="ECO:0000256" key="2">
    <source>
        <dbReference type="ARBA" id="ARBA00023235"/>
    </source>
</evidence>
<organism evidence="11 12">
    <name type="scientific">Tahibacter amnicola</name>
    <dbReference type="NCBI Taxonomy" id="2976241"/>
    <lineage>
        <taxon>Bacteria</taxon>
        <taxon>Pseudomonadati</taxon>
        <taxon>Pseudomonadota</taxon>
        <taxon>Gammaproteobacteria</taxon>
        <taxon>Lysobacterales</taxon>
        <taxon>Rhodanobacteraceae</taxon>
        <taxon>Tahibacter</taxon>
    </lineage>
</organism>